<evidence type="ECO:0000256" key="2">
    <source>
        <dbReference type="SAM" id="Coils"/>
    </source>
</evidence>
<dbReference type="Gene3D" id="2.40.420.20">
    <property type="match status" value="1"/>
</dbReference>
<feature type="signal peptide" evidence="3">
    <location>
        <begin position="1"/>
        <end position="25"/>
    </location>
</feature>
<comment type="similarity">
    <text evidence="1">Belongs to the membrane fusion protein (MFP) (TC 8.A.1) family.</text>
</comment>
<dbReference type="RefSeq" id="WP_141420296.1">
    <property type="nucleotide sequence ID" value="NZ_VIAR01000001.1"/>
</dbReference>
<dbReference type="Gene3D" id="1.10.287.470">
    <property type="entry name" value="Helix hairpin bin"/>
    <property type="match status" value="1"/>
</dbReference>
<accession>A0A507ZWC3</accession>
<dbReference type="GO" id="GO:0030313">
    <property type="term" value="C:cell envelope"/>
    <property type="evidence" value="ECO:0007669"/>
    <property type="project" value="UniProtKB-SubCell"/>
</dbReference>
<evidence type="ECO:0000313" key="6">
    <source>
        <dbReference type="EMBL" id="TQD40564.1"/>
    </source>
</evidence>
<keyword evidence="7" id="KW-1185">Reference proteome</keyword>
<dbReference type="GO" id="GO:0005886">
    <property type="term" value="C:plasma membrane"/>
    <property type="evidence" value="ECO:0007669"/>
    <property type="project" value="TreeGrafter"/>
</dbReference>
<dbReference type="NCBIfam" id="TIGR01730">
    <property type="entry name" value="RND_mfp"/>
    <property type="match status" value="1"/>
</dbReference>
<dbReference type="GO" id="GO:0046677">
    <property type="term" value="P:response to antibiotic"/>
    <property type="evidence" value="ECO:0007669"/>
    <property type="project" value="TreeGrafter"/>
</dbReference>
<keyword evidence="2" id="KW-0175">Coiled coil</keyword>
<dbReference type="InterPro" id="IPR006143">
    <property type="entry name" value="RND_pump_MFP"/>
</dbReference>
<feature type="coiled-coil region" evidence="2">
    <location>
        <begin position="95"/>
        <end position="153"/>
    </location>
</feature>
<sequence>MKKRNIILSIIVIFALSLSSCGDQAQGRQQTQGPKPFPVTETVTRTVTGYESYPASVEGVINSQIRPKVQGYITDVLVDEGQKVTKGQMLFKLETESLSQDAEAAKANVNAAQVEVNKLKPLVEKEIISQVQLETAKAKLAQAKASYNSVAANIDYANIKSSVDGYIGSINHRNGALVSPNDVLTTVSQTDKVYAFFSMNEKEYLNFLSEAEGKDIEEKLANFPLVKLRLANEEIYKEKGKIETVSGQVNPKTGTVSFRAQFPNPNRILSNGNSGSVLIPETYENALIIPEISSFERQGRVYVYGIQGDTLAVNKPIEITTRVDNFLVVKSGIKKGEKFVAKGVGQLRNNAPIKPQPVPFDSVAQPIKPVFK</sequence>
<proteinExistence type="inferred from homology"/>
<dbReference type="OrthoDB" id="9801814at2"/>
<name>A0A507ZWC3_9FLAO</name>
<dbReference type="SUPFAM" id="SSF111369">
    <property type="entry name" value="HlyD-like secretion proteins"/>
    <property type="match status" value="1"/>
</dbReference>
<reference evidence="6 7" key="1">
    <citation type="submission" date="2019-06" db="EMBL/GenBank/DDBJ databases">
        <title>Flavibacter putida gen. nov., sp. nov., a novel marine bacterium of the family Flavobacteriaceae isolated from coastal seawater.</title>
        <authorList>
            <person name="Feng X."/>
        </authorList>
    </citation>
    <scope>NUCLEOTIDE SEQUENCE [LARGE SCALE GENOMIC DNA]</scope>
    <source>
        <strain evidence="6 7">PLHSN227</strain>
    </source>
</reference>
<dbReference type="PROSITE" id="PS51257">
    <property type="entry name" value="PROKAR_LIPOPROTEIN"/>
    <property type="match status" value="1"/>
</dbReference>
<feature type="domain" description="Multidrug resistance protein MdtA-like beta-barrel" evidence="5">
    <location>
        <begin position="209"/>
        <end position="273"/>
    </location>
</feature>
<dbReference type="GO" id="GO:0022857">
    <property type="term" value="F:transmembrane transporter activity"/>
    <property type="evidence" value="ECO:0007669"/>
    <property type="project" value="InterPro"/>
</dbReference>
<dbReference type="Gene3D" id="2.40.30.170">
    <property type="match status" value="1"/>
</dbReference>
<evidence type="ECO:0000313" key="7">
    <source>
        <dbReference type="Proteomes" id="UP000317169"/>
    </source>
</evidence>
<comment type="caution">
    <text evidence="6">The sequence shown here is derived from an EMBL/GenBank/DDBJ whole genome shotgun (WGS) entry which is preliminary data.</text>
</comment>
<dbReference type="AlphaFoldDB" id="A0A507ZWC3"/>
<gene>
    <name evidence="6" type="ORF">FKR84_00890</name>
</gene>
<feature type="chain" id="PRO_5021207419" evidence="3">
    <location>
        <begin position="26"/>
        <end position="372"/>
    </location>
</feature>
<dbReference type="Proteomes" id="UP000317169">
    <property type="component" value="Unassembled WGS sequence"/>
</dbReference>
<dbReference type="Pfam" id="PF25944">
    <property type="entry name" value="Beta-barrel_RND"/>
    <property type="match status" value="1"/>
</dbReference>
<evidence type="ECO:0000259" key="4">
    <source>
        <dbReference type="Pfam" id="PF25917"/>
    </source>
</evidence>
<dbReference type="PANTHER" id="PTHR30158:SF23">
    <property type="entry name" value="MULTIDRUG RESISTANCE PROTEIN MEXA"/>
    <property type="match status" value="1"/>
</dbReference>
<dbReference type="Gene3D" id="2.40.50.100">
    <property type="match status" value="1"/>
</dbReference>
<dbReference type="EMBL" id="VIAR01000001">
    <property type="protein sequence ID" value="TQD40564.1"/>
    <property type="molecule type" value="Genomic_DNA"/>
</dbReference>
<dbReference type="InterPro" id="IPR058625">
    <property type="entry name" value="MdtA-like_BSH"/>
</dbReference>
<evidence type="ECO:0000256" key="1">
    <source>
        <dbReference type="ARBA" id="ARBA00009477"/>
    </source>
</evidence>
<dbReference type="PANTHER" id="PTHR30158">
    <property type="entry name" value="ACRA/E-RELATED COMPONENT OF DRUG EFFLUX TRANSPORTER"/>
    <property type="match status" value="1"/>
</dbReference>
<dbReference type="InterPro" id="IPR058626">
    <property type="entry name" value="MdtA-like_b-barrel"/>
</dbReference>
<keyword evidence="3" id="KW-0732">Signal</keyword>
<evidence type="ECO:0000259" key="5">
    <source>
        <dbReference type="Pfam" id="PF25944"/>
    </source>
</evidence>
<organism evidence="6 7">
    <name type="scientific">Haloflavibacter putidus</name>
    <dbReference type="NCBI Taxonomy" id="2576776"/>
    <lineage>
        <taxon>Bacteria</taxon>
        <taxon>Pseudomonadati</taxon>
        <taxon>Bacteroidota</taxon>
        <taxon>Flavobacteriia</taxon>
        <taxon>Flavobacteriales</taxon>
        <taxon>Flavobacteriaceae</taxon>
        <taxon>Haloflavibacter</taxon>
    </lineage>
</organism>
<protein>
    <submittedName>
        <fullName evidence="6">Efflux RND transporter periplasmic adaptor subunit</fullName>
    </submittedName>
</protein>
<feature type="domain" description="Multidrug resistance protein MdtA-like barrel-sandwich hybrid" evidence="4">
    <location>
        <begin position="64"/>
        <end position="184"/>
    </location>
</feature>
<evidence type="ECO:0000256" key="3">
    <source>
        <dbReference type="SAM" id="SignalP"/>
    </source>
</evidence>
<dbReference type="Pfam" id="PF25917">
    <property type="entry name" value="BSH_RND"/>
    <property type="match status" value="1"/>
</dbReference>